<dbReference type="RefSeq" id="WP_185179339.1">
    <property type="nucleotide sequence ID" value="NZ_CBCSEP010000029.1"/>
</dbReference>
<dbReference type="PANTHER" id="PTHR23513:SF6">
    <property type="entry name" value="MAJOR FACILITATOR SUPERFAMILY ASSOCIATED DOMAIN-CONTAINING PROTEIN"/>
    <property type="match status" value="1"/>
</dbReference>
<keyword evidence="10" id="KW-1185">Reference proteome</keyword>
<evidence type="ECO:0000313" key="9">
    <source>
        <dbReference type="EMBL" id="MBB6678065.1"/>
    </source>
</evidence>
<feature type="transmembrane region" description="Helical" evidence="7">
    <location>
        <begin position="232"/>
        <end position="256"/>
    </location>
</feature>
<evidence type="ECO:0000256" key="7">
    <source>
        <dbReference type="SAM" id="Phobius"/>
    </source>
</evidence>
<dbReference type="CDD" id="cd06173">
    <property type="entry name" value="MFS_MefA_like"/>
    <property type="match status" value="1"/>
</dbReference>
<feature type="transmembrane region" description="Helical" evidence="7">
    <location>
        <begin position="386"/>
        <end position="405"/>
    </location>
</feature>
<feature type="transmembrane region" description="Helical" evidence="7">
    <location>
        <begin position="26"/>
        <end position="50"/>
    </location>
</feature>
<evidence type="ECO:0000256" key="5">
    <source>
        <dbReference type="ARBA" id="ARBA00022989"/>
    </source>
</evidence>
<evidence type="ECO:0000259" key="8">
    <source>
        <dbReference type="PROSITE" id="PS50850"/>
    </source>
</evidence>
<accession>A0A841TDG2</accession>
<feature type="transmembrane region" description="Helical" evidence="7">
    <location>
        <begin position="62"/>
        <end position="81"/>
    </location>
</feature>
<feature type="transmembrane region" description="Helical" evidence="7">
    <location>
        <begin position="298"/>
        <end position="316"/>
    </location>
</feature>
<feature type="transmembrane region" description="Helical" evidence="7">
    <location>
        <begin position="184"/>
        <end position="203"/>
    </location>
</feature>
<feature type="transmembrane region" description="Helical" evidence="7">
    <location>
        <begin position="322"/>
        <end position="343"/>
    </location>
</feature>
<proteinExistence type="predicted"/>
<dbReference type="PROSITE" id="PS50850">
    <property type="entry name" value="MFS"/>
    <property type="match status" value="1"/>
</dbReference>
<feature type="transmembrane region" description="Helical" evidence="7">
    <location>
        <begin position="363"/>
        <end position="380"/>
    </location>
</feature>
<keyword evidence="6 7" id="KW-0472">Membrane</keyword>
<dbReference type="Proteomes" id="UP000574133">
    <property type="component" value="Unassembled WGS sequence"/>
</dbReference>
<evidence type="ECO:0000256" key="6">
    <source>
        <dbReference type="ARBA" id="ARBA00023136"/>
    </source>
</evidence>
<dbReference type="Gene3D" id="1.20.1250.20">
    <property type="entry name" value="MFS general substrate transporter like domains"/>
    <property type="match status" value="1"/>
</dbReference>
<organism evidence="9 10">
    <name type="scientific">Cohnella lubricantis</name>
    <dbReference type="NCBI Taxonomy" id="2163172"/>
    <lineage>
        <taxon>Bacteria</taxon>
        <taxon>Bacillati</taxon>
        <taxon>Bacillota</taxon>
        <taxon>Bacilli</taxon>
        <taxon>Bacillales</taxon>
        <taxon>Paenibacillaceae</taxon>
        <taxon>Cohnella</taxon>
    </lineage>
</organism>
<name>A0A841TDG2_9BACL</name>
<dbReference type="InterPro" id="IPR036259">
    <property type="entry name" value="MFS_trans_sf"/>
</dbReference>
<evidence type="ECO:0000256" key="2">
    <source>
        <dbReference type="ARBA" id="ARBA00022448"/>
    </source>
</evidence>
<protein>
    <submittedName>
        <fullName evidence="9">MFS transporter</fullName>
    </submittedName>
</protein>
<dbReference type="AlphaFoldDB" id="A0A841TDG2"/>
<dbReference type="InterPro" id="IPR011701">
    <property type="entry name" value="MFS"/>
</dbReference>
<evidence type="ECO:0000256" key="3">
    <source>
        <dbReference type="ARBA" id="ARBA00022475"/>
    </source>
</evidence>
<dbReference type="EMBL" id="JACJVN010000048">
    <property type="protein sequence ID" value="MBB6678065.1"/>
    <property type="molecule type" value="Genomic_DNA"/>
</dbReference>
<keyword evidence="3" id="KW-1003">Cell membrane</keyword>
<comment type="caution">
    <text evidence="9">The sequence shown here is derived from an EMBL/GenBank/DDBJ whole genome shotgun (WGS) entry which is preliminary data.</text>
</comment>
<feature type="transmembrane region" description="Helical" evidence="7">
    <location>
        <begin position="93"/>
        <end position="110"/>
    </location>
</feature>
<feature type="transmembrane region" description="Helical" evidence="7">
    <location>
        <begin position="116"/>
        <end position="135"/>
    </location>
</feature>
<keyword evidence="2" id="KW-0813">Transport</keyword>
<evidence type="ECO:0000313" key="10">
    <source>
        <dbReference type="Proteomes" id="UP000574133"/>
    </source>
</evidence>
<reference evidence="9 10" key="1">
    <citation type="submission" date="2020-08" db="EMBL/GenBank/DDBJ databases">
        <title>Cohnella phylogeny.</title>
        <authorList>
            <person name="Dunlap C."/>
        </authorList>
    </citation>
    <scope>NUCLEOTIDE SEQUENCE [LARGE SCALE GENOMIC DNA]</scope>
    <source>
        <strain evidence="9 10">DSM 103658</strain>
    </source>
</reference>
<evidence type="ECO:0000256" key="4">
    <source>
        <dbReference type="ARBA" id="ARBA00022692"/>
    </source>
</evidence>
<dbReference type="SUPFAM" id="SSF103473">
    <property type="entry name" value="MFS general substrate transporter"/>
    <property type="match status" value="1"/>
</dbReference>
<dbReference type="InterPro" id="IPR020846">
    <property type="entry name" value="MFS_dom"/>
</dbReference>
<gene>
    <name evidence="9" type="ORF">H4Q31_12165</name>
</gene>
<keyword evidence="5 7" id="KW-1133">Transmembrane helix</keyword>
<evidence type="ECO:0000256" key="1">
    <source>
        <dbReference type="ARBA" id="ARBA00004651"/>
    </source>
</evidence>
<dbReference type="PANTHER" id="PTHR23513">
    <property type="entry name" value="INTEGRAL MEMBRANE EFFLUX PROTEIN-RELATED"/>
    <property type="match status" value="1"/>
</dbReference>
<comment type="subcellular location">
    <subcellularLocation>
        <location evidence="1">Cell membrane</location>
        <topology evidence="1">Multi-pass membrane protein</topology>
    </subcellularLocation>
</comment>
<keyword evidence="4 7" id="KW-0812">Transmembrane</keyword>
<feature type="transmembrane region" description="Helical" evidence="7">
    <location>
        <begin position="156"/>
        <end position="178"/>
    </location>
</feature>
<dbReference type="Pfam" id="PF07690">
    <property type="entry name" value="MFS_1"/>
    <property type="match status" value="1"/>
</dbReference>
<sequence length="411" mass="45186">MNIIADAKRESGVRAASAWRNRNFTLLYLSGAAITLGSKVYELALPLILYDLTRSEVAMTTMRAIEFLPNLLLAIFIGVWVDRANKKRWIQTTNLLQAVFLLLLFFLLEAGHHSLWIFYSIGFLLMTLNYSYGNGRISLAKQALPRELLTTANAKFSAVSTFADIMGPALSGFILLLANLNFGLLFTAIAFAVAFGITAMLPADQEAAKQARSSFWSDLREGWVELRRNRPLWMLTWLVVFLNSASGLYDAVLIFYAKDTLGLSDLEVGLLLCAGGAGGLIGSQWVTSLRSRLGTGKLLGLTLFMSAVASILLYFAHNATLMAVSLFVSGLFGLMQSVCIWSFRQESTPTHLIGRISGVTGSMFKLGLPFVLFGSGFAAHAFGASLIFLLAVVFYLAILVVYRFLPLWRLP</sequence>
<dbReference type="GO" id="GO:0005886">
    <property type="term" value="C:plasma membrane"/>
    <property type="evidence" value="ECO:0007669"/>
    <property type="project" value="UniProtKB-SubCell"/>
</dbReference>
<feature type="transmembrane region" description="Helical" evidence="7">
    <location>
        <begin position="268"/>
        <end position="286"/>
    </location>
</feature>
<dbReference type="GO" id="GO:0022857">
    <property type="term" value="F:transmembrane transporter activity"/>
    <property type="evidence" value="ECO:0007669"/>
    <property type="project" value="InterPro"/>
</dbReference>
<feature type="domain" description="Major facilitator superfamily (MFS) profile" evidence="8">
    <location>
        <begin position="232"/>
        <end position="411"/>
    </location>
</feature>